<evidence type="ECO:0000256" key="1">
    <source>
        <dbReference type="ARBA" id="ARBA00005783"/>
    </source>
</evidence>
<dbReference type="Pfam" id="PF05285">
    <property type="entry name" value="SDA1_dom"/>
    <property type="match status" value="1"/>
</dbReference>
<dbReference type="GO" id="GO:0000055">
    <property type="term" value="P:ribosomal large subunit export from nucleus"/>
    <property type="evidence" value="ECO:0007669"/>
    <property type="project" value="UniProtKB-UniRule"/>
</dbReference>
<comment type="caution">
    <text evidence="11">The sequence shown here is derived from an EMBL/GenBank/DDBJ whole genome shotgun (WGS) entry which is preliminary data.</text>
</comment>
<dbReference type="AlphaFoldDB" id="A0A8H4A316"/>
<feature type="compositionally biased region" description="Basic and acidic residues" evidence="7">
    <location>
        <begin position="710"/>
        <end position="721"/>
    </location>
</feature>
<comment type="function">
    <text evidence="6">Required for 60S pre-ribosomal subunits export to the cytoplasm.</text>
</comment>
<feature type="compositionally biased region" description="Acidic residues" evidence="7">
    <location>
        <begin position="544"/>
        <end position="607"/>
    </location>
</feature>
<keyword evidence="12" id="KW-1185">Reference proteome</keyword>
<proteinExistence type="inferred from homology"/>
<feature type="domain" description="SDA1 C-terminal" evidence="10">
    <location>
        <begin position="733"/>
        <end position="779"/>
    </location>
</feature>
<name>A0A8H4A316_GIGMA</name>
<evidence type="ECO:0000256" key="4">
    <source>
        <dbReference type="ARBA" id="ARBA00022927"/>
    </source>
</evidence>
<dbReference type="PANTHER" id="PTHR12730">
    <property type="entry name" value="HSDA/SDA1-RELATED"/>
    <property type="match status" value="1"/>
</dbReference>
<sequence length="780" mass="90119">MGKRERSALLPNNLPQLQNLIKRDPISYKEDFLQQYRHYESQLTILQLKPDEAAEEFGNLVTFISQVAQCYPQETNKFPQQLITLLSEHYQNLNPNLRKTMVQGLILLRNKEIIPSITLLSLFYTLFRVRDKQLRELLYSHIISDIKNTNAKHKNNKLNKTLQNFMYTILQNTTDNINVIAAKKSLDACVELYKKGIWNDSKTVNIISEACFHSVTKIKVTAIQFFLGSSNENQDEDSEDDDQDIPDIKRLQHINLINKTKRSKSKKLEKAMSIVKKRERQKNKRENFNFSTLHLLNDPQGFSEKLLSSLQKSSNNDRFEVKLMTMNLISRIIGAHKLILLSFYTYLQRYLKPHQRDVTMILVIVAQSCHELVPPDALEPVIKTIANNFVTDHCAGEVMAAGLNAIREICVRQPLAIDSTLLQDLTEYKSDRDKGVTMAAKSLIGLFRDINPEMLKRKDRGKIASMNMKDFKPLQYGKIRTTEQIEGIELLEEYKKQQMQEGVVEDEKEDEWVGWEVASNASSNSGDWIDVSDDENKDDIDMNDRDDDENENDINDRDDDDDENENESDINDRDDDENESDINDRDDDENESDINDRDDDENESDINEVDRGDDKECEDEEKNENKGNEGETTKDKKISSLATTQLLTPADFFKLNELKMKHKVKQLIDGGKRKSDAIQNDEPSDIVDVNFITGPRKKAKQDYEERIESIRIGREGREKFGGPKKGKKAEGTSTTNKEKAKNKAFMMVIHKKNAMTKKRMSLRDKQIQLTRRGNFKKKKK</sequence>
<comment type="subcellular location">
    <subcellularLocation>
        <location evidence="6">Nucleus</location>
        <location evidence="6">Nucleolus</location>
    </subcellularLocation>
</comment>
<dbReference type="PANTHER" id="PTHR12730:SF0">
    <property type="entry name" value="PROTEIN SDA1 HOMOLOG"/>
    <property type="match status" value="1"/>
</dbReference>
<dbReference type="Proteomes" id="UP000439903">
    <property type="component" value="Unassembled WGS sequence"/>
</dbReference>
<dbReference type="InterPro" id="IPR007949">
    <property type="entry name" value="SDA1_MD"/>
</dbReference>
<feature type="compositionally biased region" description="Basic residues" evidence="7">
    <location>
        <begin position="749"/>
        <end position="760"/>
    </location>
</feature>
<dbReference type="InterPro" id="IPR016024">
    <property type="entry name" value="ARM-type_fold"/>
</dbReference>
<dbReference type="OrthoDB" id="2196187at2759"/>
<accession>A0A8H4A316</accession>
<keyword evidence="5 6" id="KW-0539">Nucleus</keyword>
<evidence type="ECO:0000313" key="11">
    <source>
        <dbReference type="EMBL" id="KAF0391974.1"/>
    </source>
</evidence>
<feature type="region of interest" description="Disordered" evidence="7">
    <location>
        <begin position="517"/>
        <end position="645"/>
    </location>
</feature>
<protein>
    <recommendedName>
        <fullName evidence="6">Protein SDA1</fullName>
    </recommendedName>
</protein>
<evidence type="ECO:0000259" key="8">
    <source>
        <dbReference type="Pfam" id="PF05285"/>
    </source>
</evidence>
<comment type="similarity">
    <text evidence="1 6">Belongs to the SDA1 family.</text>
</comment>
<evidence type="ECO:0000256" key="2">
    <source>
        <dbReference type="ARBA" id="ARBA00022448"/>
    </source>
</evidence>
<evidence type="ECO:0000259" key="9">
    <source>
        <dbReference type="Pfam" id="PF08158"/>
    </source>
</evidence>
<evidence type="ECO:0000259" key="10">
    <source>
        <dbReference type="Pfam" id="PF21638"/>
    </source>
</evidence>
<dbReference type="GO" id="GO:0015031">
    <property type="term" value="P:protein transport"/>
    <property type="evidence" value="ECO:0007669"/>
    <property type="project" value="UniProtKB-KW"/>
</dbReference>
<evidence type="ECO:0000256" key="5">
    <source>
        <dbReference type="ARBA" id="ARBA00023242"/>
    </source>
</evidence>
<keyword evidence="3 6" id="KW-0690">Ribosome biogenesis</keyword>
<dbReference type="EMBL" id="WTPW01002219">
    <property type="protein sequence ID" value="KAF0391974.1"/>
    <property type="molecule type" value="Genomic_DNA"/>
</dbReference>
<feature type="compositionally biased region" description="Basic and acidic residues" evidence="7">
    <location>
        <begin position="623"/>
        <end position="638"/>
    </location>
</feature>
<reference evidence="11 12" key="1">
    <citation type="journal article" date="2019" name="Environ. Microbiol.">
        <title>At the nexus of three kingdoms: the genome of the mycorrhizal fungus Gigaspora margarita provides insights into plant, endobacterial and fungal interactions.</title>
        <authorList>
            <person name="Venice F."/>
            <person name="Ghignone S."/>
            <person name="Salvioli di Fossalunga A."/>
            <person name="Amselem J."/>
            <person name="Novero M."/>
            <person name="Xianan X."/>
            <person name="Sedzielewska Toro K."/>
            <person name="Morin E."/>
            <person name="Lipzen A."/>
            <person name="Grigoriev I.V."/>
            <person name="Henrissat B."/>
            <person name="Martin F.M."/>
            <person name="Bonfante P."/>
        </authorList>
    </citation>
    <scope>NUCLEOTIDE SEQUENCE [LARGE SCALE GENOMIC DNA]</scope>
    <source>
        <strain evidence="11 12">BEG34</strain>
    </source>
</reference>
<dbReference type="InterPro" id="IPR012977">
    <property type="entry name" value="SDA1_N"/>
</dbReference>
<dbReference type="GO" id="GO:0005730">
    <property type="term" value="C:nucleolus"/>
    <property type="evidence" value="ECO:0007669"/>
    <property type="project" value="UniProtKB-SubCell"/>
</dbReference>
<evidence type="ECO:0000313" key="12">
    <source>
        <dbReference type="Proteomes" id="UP000439903"/>
    </source>
</evidence>
<keyword evidence="4 6" id="KW-0653">Protein transport</keyword>
<dbReference type="InterPro" id="IPR027312">
    <property type="entry name" value="Sda1"/>
</dbReference>
<dbReference type="InterPro" id="IPR048292">
    <property type="entry name" value="SDA1_C"/>
</dbReference>
<feature type="region of interest" description="Disordered" evidence="7">
    <location>
        <begin position="710"/>
        <end position="780"/>
    </location>
</feature>
<feature type="domain" description="SDA1 middle" evidence="8">
    <location>
        <begin position="528"/>
        <end position="711"/>
    </location>
</feature>
<organism evidence="11 12">
    <name type="scientific">Gigaspora margarita</name>
    <dbReference type="NCBI Taxonomy" id="4874"/>
    <lineage>
        <taxon>Eukaryota</taxon>
        <taxon>Fungi</taxon>
        <taxon>Fungi incertae sedis</taxon>
        <taxon>Mucoromycota</taxon>
        <taxon>Glomeromycotina</taxon>
        <taxon>Glomeromycetes</taxon>
        <taxon>Diversisporales</taxon>
        <taxon>Gigasporaceae</taxon>
        <taxon>Gigaspora</taxon>
    </lineage>
</organism>
<dbReference type="Pfam" id="PF08158">
    <property type="entry name" value="SDA1_HEAT"/>
    <property type="match status" value="1"/>
</dbReference>
<keyword evidence="2 6" id="KW-0813">Transport</keyword>
<dbReference type="GO" id="GO:0042273">
    <property type="term" value="P:ribosomal large subunit biogenesis"/>
    <property type="evidence" value="ECO:0007669"/>
    <property type="project" value="UniProtKB-UniRule"/>
</dbReference>
<dbReference type="Pfam" id="PF21638">
    <property type="entry name" value="SDA1_C"/>
    <property type="match status" value="1"/>
</dbReference>
<gene>
    <name evidence="11" type="ORF">F8M41_010719</name>
</gene>
<evidence type="ECO:0000256" key="3">
    <source>
        <dbReference type="ARBA" id="ARBA00022517"/>
    </source>
</evidence>
<evidence type="ECO:0000256" key="6">
    <source>
        <dbReference type="RuleBase" id="RU365057"/>
    </source>
</evidence>
<dbReference type="SUPFAM" id="SSF48371">
    <property type="entry name" value="ARM repeat"/>
    <property type="match status" value="1"/>
</dbReference>
<feature type="domain" description="SDA1 N-terminal" evidence="9">
    <location>
        <begin position="63"/>
        <end position="431"/>
    </location>
</feature>
<evidence type="ECO:0000256" key="7">
    <source>
        <dbReference type="SAM" id="MobiDB-lite"/>
    </source>
</evidence>